<dbReference type="EMBL" id="JAEAOA010000772">
    <property type="protein sequence ID" value="KAK3599237.1"/>
    <property type="molecule type" value="Genomic_DNA"/>
</dbReference>
<evidence type="ECO:0000313" key="3">
    <source>
        <dbReference type="Proteomes" id="UP001195483"/>
    </source>
</evidence>
<feature type="domain" description="VWFA" evidence="1">
    <location>
        <begin position="61"/>
        <end position="191"/>
    </location>
</feature>
<dbReference type="Gene3D" id="3.40.50.410">
    <property type="entry name" value="von Willebrand factor, type A domain"/>
    <property type="match status" value="1"/>
</dbReference>
<dbReference type="InterPro" id="IPR036465">
    <property type="entry name" value="vWFA_dom_sf"/>
</dbReference>
<dbReference type="PANTHER" id="PTHR22588:SF3">
    <property type="entry name" value="VWFA DOMAIN-CONTAINING PROTEIN"/>
    <property type="match status" value="1"/>
</dbReference>
<dbReference type="SMART" id="SM00327">
    <property type="entry name" value="VWA"/>
    <property type="match status" value="1"/>
</dbReference>
<reference evidence="2" key="2">
    <citation type="journal article" date="2021" name="Genome Biol. Evol.">
        <title>Developing a high-quality reference genome for a parasitic bivalve with doubly uniparental inheritance (Bivalvia: Unionida).</title>
        <authorList>
            <person name="Smith C.H."/>
        </authorList>
    </citation>
    <scope>NUCLEOTIDE SEQUENCE</scope>
    <source>
        <strain evidence="2">CHS0354</strain>
        <tissue evidence="2">Mantle</tissue>
    </source>
</reference>
<sequence>MTTMNDDYTTFLQKISLSSLKDVIRTKCVKGNYENIKMKRKLVKSGKTSFKYSCHANQAIDLVFIVDSSSSLTYVDFKKTREFLKEVVQGFDISPFQTHVGMVLYSTQVSVEFQLNQYYDKQVVINAIDHMTYRPGSTETAKALQVAVEQVFDTRYGSRPNVVQVLLVITDGYSDDLLARNTTPQWRTVGE</sequence>
<dbReference type="InterPro" id="IPR002035">
    <property type="entry name" value="VWF_A"/>
</dbReference>
<accession>A0AAE0W3K8</accession>
<dbReference type="Proteomes" id="UP001195483">
    <property type="component" value="Unassembled WGS sequence"/>
</dbReference>
<evidence type="ECO:0000313" key="2">
    <source>
        <dbReference type="EMBL" id="KAK3599237.1"/>
    </source>
</evidence>
<dbReference type="PANTHER" id="PTHR22588">
    <property type="entry name" value="VWFA DOMAIN-CONTAINING PROTEIN"/>
    <property type="match status" value="1"/>
</dbReference>
<dbReference type="PRINTS" id="PR00453">
    <property type="entry name" value="VWFADOMAIN"/>
</dbReference>
<dbReference type="AlphaFoldDB" id="A0AAE0W3K8"/>
<keyword evidence="3" id="KW-1185">Reference proteome</keyword>
<comment type="caution">
    <text evidence="2">The sequence shown here is derived from an EMBL/GenBank/DDBJ whole genome shotgun (WGS) entry which is preliminary data.</text>
</comment>
<proteinExistence type="predicted"/>
<organism evidence="2 3">
    <name type="scientific">Potamilus streckersoni</name>
    <dbReference type="NCBI Taxonomy" id="2493646"/>
    <lineage>
        <taxon>Eukaryota</taxon>
        <taxon>Metazoa</taxon>
        <taxon>Spiralia</taxon>
        <taxon>Lophotrochozoa</taxon>
        <taxon>Mollusca</taxon>
        <taxon>Bivalvia</taxon>
        <taxon>Autobranchia</taxon>
        <taxon>Heteroconchia</taxon>
        <taxon>Palaeoheterodonta</taxon>
        <taxon>Unionida</taxon>
        <taxon>Unionoidea</taxon>
        <taxon>Unionidae</taxon>
        <taxon>Ambleminae</taxon>
        <taxon>Lampsilini</taxon>
        <taxon>Potamilus</taxon>
    </lineage>
</organism>
<reference evidence="2" key="1">
    <citation type="journal article" date="2021" name="Genome Biol. Evol.">
        <title>A High-Quality Reference Genome for a Parasitic Bivalve with Doubly Uniparental Inheritance (Bivalvia: Unionida).</title>
        <authorList>
            <person name="Smith C.H."/>
        </authorList>
    </citation>
    <scope>NUCLEOTIDE SEQUENCE</scope>
    <source>
        <strain evidence="2">CHS0354</strain>
    </source>
</reference>
<evidence type="ECO:0000259" key="1">
    <source>
        <dbReference type="PROSITE" id="PS50234"/>
    </source>
</evidence>
<dbReference type="PROSITE" id="PS50234">
    <property type="entry name" value="VWFA"/>
    <property type="match status" value="1"/>
</dbReference>
<gene>
    <name evidence="2" type="ORF">CHS0354_012846</name>
</gene>
<protein>
    <recommendedName>
        <fullName evidence="1">VWFA domain-containing protein</fullName>
    </recommendedName>
</protein>
<name>A0AAE0W3K8_9BIVA</name>
<dbReference type="InterPro" id="IPR052229">
    <property type="entry name" value="Collagen-VI/PIF"/>
</dbReference>
<dbReference type="Pfam" id="PF00092">
    <property type="entry name" value="VWA"/>
    <property type="match status" value="1"/>
</dbReference>
<dbReference type="SUPFAM" id="SSF53300">
    <property type="entry name" value="vWA-like"/>
    <property type="match status" value="1"/>
</dbReference>
<reference evidence="2" key="3">
    <citation type="submission" date="2023-05" db="EMBL/GenBank/DDBJ databases">
        <authorList>
            <person name="Smith C.H."/>
        </authorList>
    </citation>
    <scope>NUCLEOTIDE SEQUENCE</scope>
    <source>
        <strain evidence="2">CHS0354</strain>
        <tissue evidence="2">Mantle</tissue>
    </source>
</reference>